<organism evidence="3 4">
    <name type="scientific">Pedococcus cremeus</name>
    <dbReference type="NCBI Taxonomy" id="587636"/>
    <lineage>
        <taxon>Bacteria</taxon>
        <taxon>Bacillati</taxon>
        <taxon>Actinomycetota</taxon>
        <taxon>Actinomycetes</taxon>
        <taxon>Micrococcales</taxon>
        <taxon>Intrasporangiaceae</taxon>
        <taxon>Pedococcus</taxon>
    </lineage>
</organism>
<evidence type="ECO:0000259" key="2">
    <source>
        <dbReference type="Pfam" id="PF13399"/>
    </source>
</evidence>
<dbReference type="Gene3D" id="3.30.70.2390">
    <property type="match status" value="1"/>
</dbReference>
<proteinExistence type="predicted"/>
<keyword evidence="4" id="KW-1185">Reference proteome</keyword>
<feature type="transmembrane region" description="Helical" evidence="1">
    <location>
        <begin position="20"/>
        <end position="39"/>
    </location>
</feature>
<name>A0A1H9WKC0_9MICO</name>
<dbReference type="RefSeq" id="WP_091759634.1">
    <property type="nucleotide sequence ID" value="NZ_FOHB01000005.1"/>
</dbReference>
<evidence type="ECO:0000256" key="1">
    <source>
        <dbReference type="SAM" id="Phobius"/>
    </source>
</evidence>
<dbReference type="Proteomes" id="UP000199019">
    <property type="component" value="Unassembled WGS sequence"/>
</dbReference>
<feature type="domain" description="LytR/CpsA/Psr regulator C-terminal" evidence="2">
    <location>
        <begin position="77"/>
        <end position="164"/>
    </location>
</feature>
<reference evidence="4" key="1">
    <citation type="submission" date="2016-10" db="EMBL/GenBank/DDBJ databases">
        <authorList>
            <person name="Varghese N."/>
            <person name="Submissions S."/>
        </authorList>
    </citation>
    <scope>NUCLEOTIDE SEQUENCE [LARGE SCALE GENOMIC DNA]</scope>
    <source>
        <strain evidence="4">CGMCC 1.6963</strain>
    </source>
</reference>
<dbReference type="STRING" id="587636.SAMN05216199_2984"/>
<accession>A0A1H9WKC0</accession>
<sequence length="186" mass="19425">MSYIVESGASRSRRSRRRRALVTLLVVALMLFFAFWYAYSYYRSSGQAAAAPAPTCTTAAPAKATKATQATAPKPADITVNVYNATDRDGLAGKTASAVRERGFKVATVTNDPLQRTVTGPAEVRYGKSGAAKATVVLALVKGAKPVRDARTDASVDLVLGRKFTALAAPANQAPAQAGATASACR</sequence>
<gene>
    <name evidence="3" type="ORF">SAMN05216199_2984</name>
</gene>
<evidence type="ECO:0000313" key="3">
    <source>
        <dbReference type="EMBL" id="SES34315.1"/>
    </source>
</evidence>
<dbReference type="EMBL" id="FOHB01000005">
    <property type="protein sequence ID" value="SES34315.1"/>
    <property type="molecule type" value="Genomic_DNA"/>
</dbReference>
<keyword evidence="1" id="KW-1133">Transmembrane helix</keyword>
<dbReference type="InterPro" id="IPR027381">
    <property type="entry name" value="LytR/CpsA/Psr_C"/>
</dbReference>
<dbReference type="OrthoDB" id="4864198at2"/>
<keyword evidence="1" id="KW-0812">Transmembrane</keyword>
<dbReference type="AlphaFoldDB" id="A0A1H9WKC0"/>
<dbReference type="Pfam" id="PF13399">
    <property type="entry name" value="LytR_C"/>
    <property type="match status" value="1"/>
</dbReference>
<evidence type="ECO:0000313" key="4">
    <source>
        <dbReference type="Proteomes" id="UP000199019"/>
    </source>
</evidence>
<keyword evidence="1" id="KW-0472">Membrane</keyword>
<protein>
    <submittedName>
        <fullName evidence="3">LytR cell envelope-related transcriptional attenuator</fullName>
    </submittedName>
</protein>